<feature type="coiled-coil region" evidence="1">
    <location>
        <begin position="16"/>
        <end position="134"/>
    </location>
</feature>
<dbReference type="Gene3D" id="3.30.70.1620">
    <property type="match status" value="1"/>
</dbReference>
<feature type="region of interest" description="Disordered" evidence="2">
    <location>
        <begin position="590"/>
        <end position="609"/>
    </location>
</feature>
<accession>A0ABQ6M716</accession>
<dbReference type="PANTHER" id="PTHR43977">
    <property type="entry name" value="STRUCTURAL MAINTENANCE OF CHROMOSOMES PROTEIN 3"/>
    <property type="match status" value="1"/>
</dbReference>
<dbReference type="EMBL" id="BRYB01001219">
    <property type="protein sequence ID" value="GMI20820.1"/>
    <property type="molecule type" value="Genomic_DNA"/>
</dbReference>
<feature type="domain" description="SMC hinge" evidence="3">
    <location>
        <begin position="314"/>
        <end position="429"/>
    </location>
</feature>
<dbReference type="InterPro" id="IPR036277">
    <property type="entry name" value="SMC_hinge_sf"/>
</dbReference>
<dbReference type="Gene3D" id="1.20.1060.20">
    <property type="match status" value="1"/>
</dbReference>
<dbReference type="InterPro" id="IPR010935">
    <property type="entry name" value="SMC_hinge"/>
</dbReference>
<dbReference type="SMART" id="SM00968">
    <property type="entry name" value="SMC_hinge"/>
    <property type="match status" value="1"/>
</dbReference>
<reference evidence="4 5" key="1">
    <citation type="journal article" date="2023" name="Commun. Biol.">
        <title>Genome analysis of Parmales, the sister group of diatoms, reveals the evolutionary specialization of diatoms from phago-mixotrophs to photoautotrophs.</title>
        <authorList>
            <person name="Ban H."/>
            <person name="Sato S."/>
            <person name="Yoshikawa S."/>
            <person name="Yamada K."/>
            <person name="Nakamura Y."/>
            <person name="Ichinomiya M."/>
            <person name="Sato N."/>
            <person name="Blanc-Mathieu R."/>
            <person name="Endo H."/>
            <person name="Kuwata A."/>
            <person name="Ogata H."/>
        </authorList>
    </citation>
    <scope>NUCLEOTIDE SEQUENCE [LARGE SCALE GENOMIC DNA]</scope>
</reference>
<feature type="non-terminal residue" evidence="4">
    <location>
        <position position="630"/>
    </location>
</feature>
<evidence type="ECO:0000259" key="3">
    <source>
        <dbReference type="SMART" id="SM00968"/>
    </source>
</evidence>
<dbReference type="SUPFAM" id="SSF75553">
    <property type="entry name" value="Smc hinge domain"/>
    <property type="match status" value="1"/>
</dbReference>
<feature type="coiled-coil region" evidence="1">
    <location>
        <begin position="191"/>
        <end position="268"/>
    </location>
</feature>
<evidence type="ECO:0000313" key="4">
    <source>
        <dbReference type="EMBL" id="GMI20820.1"/>
    </source>
</evidence>
<keyword evidence="5" id="KW-1185">Reference proteome</keyword>
<keyword evidence="1" id="KW-0175">Coiled coil</keyword>
<comment type="caution">
    <text evidence="4">The sequence shown here is derived from an EMBL/GenBank/DDBJ whole genome shotgun (WGS) entry which is preliminary data.</text>
</comment>
<evidence type="ECO:0000256" key="2">
    <source>
        <dbReference type="SAM" id="MobiDB-lite"/>
    </source>
</evidence>
<evidence type="ECO:0000313" key="5">
    <source>
        <dbReference type="Proteomes" id="UP001165060"/>
    </source>
</evidence>
<gene>
    <name evidence="4" type="ORF">TeGR_g13301</name>
</gene>
<dbReference type="Pfam" id="PF06470">
    <property type="entry name" value="SMC_hinge"/>
    <property type="match status" value="1"/>
</dbReference>
<protein>
    <recommendedName>
        <fullName evidence="3">SMC hinge domain-containing protein</fullName>
    </recommendedName>
</protein>
<feature type="coiled-coil region" evidence="1">
    <location>
        <begin position="461"/>
        <end position="523"/>
    </location>
</feature>
<name>A0ABQ6M716_9STRA</name>
<evidence type="ECO:0000256" key="1">
    <source>
        <dbReference type="SAM" id="Coils"/>
    </source>
</evidence>
<dbReference type="Proteomes" id="UP001165060">
    <property type="component" value="Unassembled WGS sequence"/>
</dbReference>
<sequence>LTAYQKVDRERRALEYTLYDKELRRAREALDELEHARSDDAEAASELHEAARSTVETIASVQRQMKQSTAQANRAATDLASLEAELTAAVTRRAQLQLEVGELKSQAGADADTQKKTEAQLKKVDKDIETAKAKLKDVVQPNFEAAKKTLSEVTAQKDNTFEQIKGIYAKQGRGTEFTTEKERDAYLKSTIKEIQASVAEKEAMISAQEDDLAAMRRQIDAEESGLKEQEADIAKKHGILSKITTQLLEKTSERNQHAEDRRERWRAIEDIGDKLALEKEAQARADSDLRKAMPRATAMGLDALSDIVEKEGIKGYFGTILENFTLVDDKFRTAVEVSAGNALFHVVVDNDETAAKLMKKLEDKKLGRVTFMPLSRLRVPDKINYPDSNDVVPILTRCVKFNPAVKKAMTMIFGKKLLAKNVDAASLWSKNFDMDAVTMDGDEVNAKGALHGGFVDTSRSKLSAYAEAQKAKGNVEALEKDQRDLQQKATAVDQTIANLMGEIQKLEAKKANLQHILEQSAKEQVSKKAALESRNERTETLAESLPTMRLDVEGLQMQITRLQDEVGTALSATLSTEERATLTELHQKQKDLETSVDGSTTDLEAKSAERDKLQSLLRDNLSRLRSELQA</sequence>
<feature type="non-terminal residue" evidence="4">
    <location>
        <position position="1"/>
    </location>
</feature>
<organism evidence="4 5">
    <name type="scientific">Tetraparma gracilis</name>
    <dbReference type="NCBI Taxonomy" id="2962635"/>
    <lineage>
        <taxon>Eukaryota</taxon>
        <taxon>Sar</taxon>
        <taxon>Stramenopiles</taxon>
        <taxon>Ochrophyta</taxon>
        <taxon>Bolidophyceae</taxon>
        <taxon>Parmales</taxon>
        <taxon>Triparmaceae</taxon>
        <taxon>Tetraparma</taxon>
    </lineage>
</organism>
<proteinExistence type="predicted"/>